<protein>
    <submittedName>
        <fullName evidence="2">Putative secreted protein (Por secretion system target)</fullName>
    </submittedName>
</protein>
<dbReference type="EMBL" id="SLWB01000002">
    <property type="protein sequence ID" value="TCN72289.1"/>
    <property type="molecule type" value="Genomic_DNA"/>
</dbReference>
<dbReference type="Pfam" id="PF18962">
    <property type="entry name" value="Por_Secre_tail"/>
    <property type="match status" value="1"/>
</dbReference>
<dbReference type="AlphaFoldDB" id="A0A4R2F550"/>
<feature type="domain" description="Secretion system C-terminal sorting" evidence="1">
    <location>
        <begin position="188"/>
        <end position="272"/>
    </location>
</feature>
<comment type="caution">
    <text evidence="2">The sequence shown here is derived from an EMBL/GenBank/DDBJ whole genome shotgun (WGS) entry which is preliminary data.</text>
</comment>
<evidence type="ECO:0000259" key="1">
    <source>
        <dbReference type="Pfam" id="PF18962"/>
    </source>
</evidence>
<accession>A0A4R2F550</accession>
<dbReference type="Proteomes" id="UP000294830">
    <property type="component" value="Unassembled WGS sequence"/>
</dbReference>
<organism evidence="2 3">
    <name type="scientific">Acetobacteroides hydrogenigenes</name>
    <dbReference type="NCBI Taxonomy" id="979970"/>
    <lineage>
        <taxon>Bacteria</taxon>
        <taxon>Pseudomonadati</taxon>
        <taxon>Bacteroidota</taxon>
        <taxon>Bacteroidia</taxon>
        <taxon>Bacteroidales</taxon>
        <taxon>Rikenellaceae</taxon>
        <taxon>Acetobacteroides</taxon>
    </lineage>
</organism>
<name>A0A4R2F550_9BACT</name>
<dbReference type="InterPro" id="IPR026444">
    <property type="entry name" value="Secre_tail"/>
</dbReference>
<proteinExistence type="predicted"/>
<evidence type="ECO:0000313" key="2">
    <source>
        <dbReference type="EMBL" id="TCN72289.1"/>
    </source>
</evidence>
<reference evidence="2 3" key="1">
    <citation type="submission" date="2019-03" db="EMBL/GenBank/DDBJ databases">
        <title>Genomic Encyclopedia of Archaeal and Bacterial Type Strains, Phase II (KMG-II): from individual species to whole genera.</title>
        <authorList>
            <person name="Goeker M."/>
        </authorList>
    </citation>
    <scope>NUCLEOTIDE SEQUENCE [LARGE SCALE GENOMIC DNA]</scope>
    <source>
        <strain evidence="2 3">RL-C</strain>
    </source>
</reference>
<dbReference type="NCBIfam" id="TIGR04183">
    <property type="entry name" value="Por_Secre_tail"/>
    <property type="match status" value="1"/>
</dbReference>
<evidence type="ECO:0000313" key="3">
    <source>
        <dbReference type="Proteomes" id="UP000294830"/>
    </source>
</evidence>
<keyword evidence="3" id="KW-1185">Reference proteome</keyword>
<dbReference type="RefSeq" id="WP_131838344.1">
    <property type="nucleotide sequence ID" value="NZ_SLWB01000002.1"/>
</dbReference>
<gene>
    <name evidence="2" type="ORF">CLV25_102255</name>
</gene>
<sequence>MGYGLVNAYDAVKATLIKNLSISGPDALCSGTIATYSISNLPQGTTVSWYANGLNLSAAIGASTNATTIQGAGAGYVRATITSSNGTLILTKELALNGYTPIIGPDFEYLSNKKAYFEIDTQEPSVWSVNGDTFTSMPYSNRIVVPLYQYYPGSVLITCAVNSSCGHYEARKDFQIIGDEEALDAYSLYPNPTSTSFSIKQNEELQAMSSTLVGDAKSQDNLSILIYNDQSQLLRQQKVYLNQAVSIDNLREGLYIIHIKDGKKVHKKKLIIRRN</sequence>
<dbReference type="OrthoDB" id="1094275at2"/>